<accession>A0ABW8AIQ9</accession>
<feature type="transmembrane region" description="Helical" evidence="1">
    <location>
        <begin position="6"/>
        <end position="30"/>
    </location>
</feature>
<keyword evidence="1" id="KW-0812">Transmembrane</keyword>
<keyword evidence="1" id="KW-0472">Membrane</keyword>
<dbReference type="EMBL" id="JBITLV010000001">
    <property type="protein sequence ID" value="MFI7586258.1"/>
    <property type="molecule type" value="Genomic_DNA"/>
</dbReference>
<dbReference type="RefSeq" id="WP_398275588.1">
    <property type="nucleotide sequence ID" value="NZ_JBITLV010000001.1"/>
</dbReference>
<comment type="caution">
    <text evidence="2">The sequence shown here is derived from an EMBL/GenBank/DDBJ whole genome shotgun (WGS) entry which is preliminary data.</text>
</comment>
<organism evidence="2 3">
    <name type="scientific">Spongisporangium articulatum</name>
    <dbReference type="NCBI Taxonomy" id="3362603"/>
    <lineage>
        <taxon>Bacteria</taxon>
        <taxon>Bacillati</taxon>
        <taxon>Actinomycetota</taxon>
        <taxon>Actinomycetes</taxon>
        <taxon>Kineosporiales</taxon>
        <taxon>Kineosporiaceae</taxon>
        <taxon>Spongisporangium</taxon>
    </lineage>
</organism>
<proteinExistence type="predicted"/>
<sequence length="97" mass="10348">MIGRVVVDLALFGLFALLLTVAVCVVLVGWQERTNRQPPAAWVAAWNARAEVLQARELPPLAECVDEVQALFAEPATAAAEDVVPDAEEPAALDRAA</sequence>
<gene>
    <name evidence="2" type="ORF">ACIB24_04215</name>
</gene>
<dbReference type="Proteomes" id="UP001612915">
    <property type="component" value="Unassembled WGS sequence"/>
</dbReference>
<keyword evidence="3" id="KW-1185">Reference proteome</keyword>
<evidence type="ECO:0000313" key="3">
    <source>
        <dbReference type="Proteomes" id="UP001612915"/>
    </source>
</evidence>
<name>A0ABW8AIQ9_9ACTN</name>
<keyword evidence="1" id="KW-1133">Transmembrane helix</keyword>
<evidence type="ECO:0000313" key="2">
    <source>
        <dbReference type="EMBL" id="MFI7586258.1"/>
    </source>
</evidence>
<reference evidence="2 3" key="1">
    <citation type="submission" date="2024-10" db="EMBL/GenBank/DDBJ databases">
        <title>The Natural Products Discovery Center: Release of the First 8490 Sequenced Strains for Exploring Actinobacteria Biosynthetic Diversity.</title>
        <authorList>
            <person name="Kalkreuter E."/>
            <person name="Kautsar S.A."/>
            <person name="Yang D."/>
            <person name="Bader C.D."/>
            <person name="Teijaro C.N."/>
            <person name="Fluegel L."/>
            <person name="Davis C.M."/>
            <person name="Simpson J.R."/>
            <person name="Lauterbach L."/>
            <person name="Steele A.D."/>
            <person name="Gui C."/>
            <person name="Meng S."/>
            <person name="Li G."/>
            <person name="Viehrig K."/>
            <person name="Ye F."/>
            <person name="Su P."/>
            <person name="Kiefer A.F."/>
            <person name="Nichols A."/>
            <person name="Cepeda A.J."/>
            <person name="Yan W."/>
            <person name="Fan B."/>
            <person name="Jiang Y."/>
            <person name="Adhikari A."/>
            <person name="Zheng C.-J."/>
            <person name="Schuster L."/>
            <person name="Cowan T.M."/>
            <person name="Smanski M.J."/>
            <person name="Chevrette M.G."/>
            <person name="De Carvalho L.P.S."/>
            <person name="Shen B."/>
        </authorList>
    </citation>
    <scope>NUCLEOTIDE SEQUENCE [LARGE SCALE GENOMIC DNA]</scope>
    <source>
        <strain evidence="2 3">NPDC049639</strain>
    </source>
</reference>
<protein>
    <submittedName>
        <fullName evidence="2">Uncharacterized protein</fullName>
    </submittedName>
</protein>
<evidence type="ECO:0000256" key="1">
    <source>
        <dbReference type="SAM" id="Phobius"/>
    </source>
</evidence>